<evidence type="ECO:0000259" key="11">
    <source>
        <dbReference type="Pfam" id="PF13407"/>
    </source>
</evidence>
<evidence type="ECO:0000256" key="2">
    <source>
        <dbReference type="ARBA" id="ARBA00007639"/>
    </source>
</evidence>
<dbReference type="InterPro" id="IPR050555">
    <property type="entry name" value="Bact_Solute-Bind_Prot2"/>
</dbReference>
<dbReference type="PANTHER" id="PTHR30036:SF2">
    <property type="entry name" value="D-GALACTOSE_METHYL-GALACTOSIDE BINDING PERIPLASMIC PROTEIN MGLB"/>
    <property type="match status" value="1"/>
</dbReference>
<dbReference type="GO" id="GO:0030246">
    <property type="term" value="F:carbohydrate binding"/>
    <property type="evidence" value="ECO:0007669"/>
    <property type="project" value="InterPro"/>
</dbReference>
<dbReference type="InterPro" id="IPR025997">
    <property type="entry name" value="SBP_2_dom"/>
</dbReference>
<keyword evidence="3" id="KW-0813">Transport</keyword>
<dbReference type="InterPro" id="IPR028082">
    <property type="entry name" value="Peripla_BP_I"/>
</dbReference>
<evidence type="ECO:0000256" key="6">
    <source>
        <dbReference type="ARBA" id="ARBA00022729"/>
    </source>
</evidence>
<dbReference type="EMBL" id="UHIA01000004">
    <property type="protein sequence ID" value="SUO96408.1"/>
    <property type="molecule type" value="Genomic_DNA"/>
</dbReference>
<evidence type="ECO:0000256" key="10">
    <source>
        <dbReference type="ARBA" id="ARBA00034344"/>
    </source>
</evidence>
<keyword evidence="4" id="KW-0762">Sugar transport</keyword>
<comment type="similarity">
    <text evidence="2">Belongs to the bacterial solute-binding protein 2 family.</text>
</comment>
<dbReference type="PANTHER" id="PTHR30036">
    <property type="entry name" value="D-XYLOSE-BINDING PERIPLASMIC PROTEIN"/>
    <property type="match status" value="1"/>
</dbReference>
<dbReference type="CDD" id="cd01539">
    <property type="entry name" value="PBP1_GGBP"/>
    <property type="match status" value="1"/>
</dbReference>
<evidence type="ECO:0000256" key="5">
    <source>
        <dbReference type="ARBA" id="ARBA00022723"/>
    </source>
</evidence>
<dbReference type="SUPFAM" id="SSF53822">
    <property type="entry name" value="Periplasmic binding protein-like I"/>
    <property type="match status" value="1"/>
</dbReference>
<dbReference type="GO" id="GO:0030288">
    <property type="term" value="C:outer membrane-bounded periplasmic space"/>
    <property type="evidence" value="ECO:0007669"/>
    <property type="project" value="TreeGrafter"/>
</dbReference>
<comment type="subunit">
    <text evidence="9">The ABC transporter complex is composed of one ATP-binding protein (MglA), two transmembrane proteins (MglC) and a solute-binding protein (MglB).</text>
</comment>
<evidence type="ECO:0000256" key="1">
    <source>
        <dbReference type="ARBA" id="ARBA00004418"/>
    </source>
</evidence>
<protein>
    <recommendedName>
        <fullName evidence="10">D-galactose/methyl-galactoside binding periplasmic protein MglB</fullName>
    </recommendedName>
</protein>
<reference evidence="12 13" key="1">
    <citation type="submission" date="2018-06" db="EMBL/GenBank/DDBJ databases">
        <authorList>
            <consortium name="Pathogen Informatics"/>
            <person name="Doyle S."/>
        </authorList>
    </citation>
    <scope>NUCLEOTIDE SEQUENCE [LARGE SCALE GENOMIC DNA]</scope>
    <source>
        <strain evidence="12 13">NCTC10717</strain>
    </source>
</reference>
<feature type="domain" description="Periplasmic binding protein" evidence="11">
    <location>
        <begin position="34"/>
        <end position="309"/>
    </location>
</feature>
<evidence type="ECO:0000256" key="7">
    <source>
        <dbReference type="ARBA" id="ARBA00022764"/>
    </source>
</evidence>
<keyword evidence="6" id="KW-0732">Signal</keyword>
<dbReference type="RefSeq" id="WP_218564553.1">
    <property type="nucleotide sequence ID" value="NZ_UHIA01000004.1"/>
</dbReference>
<keyword evidence="13" id="KW-1185">Reference proteome</keyword>
<evidence type="ECO:0000256" key="9">
    <source>
        <dbReference type="ARBA" id="ARBA00034323"/>
    </source>
</evidence>
<dbReference type="GO" id="GO:0046872">
    <property type="term" value="F:metal ion binding"/>
    <property type="evidence" value="ECO:0007669"/>
    <property type="project" value="UniProtKB-KW"/>
</dbReference>
<evidence type="ECO:0000313" key="13">
    <source>
        <dbReference type="Proteomes" id="UP000254575"/>
    </source>
</evidence>
<dbReference type="GO" id="GO:0055085">
    <property type="term" value="P:transmembrane transport"/>
    <property type="evidence" value="ECO:0007669"/>
    <property type="project" value="UniProtKB-ARBA"/>
</dbReference>
<sequence length="334" mass="36355">MNQYCLPLGLAITLCAACSQSEEQANTAYPASTVGVSMSATETNAFFKDMYQSFEQAGKEQPALKLLLQQANNDQNLQYQQLDGMIAQGAKALVVNLVDVSAGQEFVNKYCAKGIPVVYINRNPGDKNLAGCHNSYFVDGDAALAGVIQGLQVLKHWNANPQWDKNQDGVIAYALLEGIPNHAGAMARTKWSVGTMQNYPALGLPVQKIFQETALFRRDKAAEVVENWIQSPEFNQIEILLANNDNMAIGAIDALKKHNISLPVFGIDGGAIGKDMVRAGDMVATVFNDYDNQARTALRLAANLAAGEEAMKGIDYRMEYKVINVPYQDPEAGK</sequence>
<comment type="subcellular location">
    <subcellularLocation>
        <location evidence="1">Periplasm</location>
    </subcellularLocation>
</comment>
<evidence type="ECO:0000313" key="12">
    <source>
        <dbReference type="EMBL" id="SUO96408.1"/>
    </source>
</evidence>
<evidence type="ECO:0000256" key="8">
    <source>
        <dbReference type="ARBA" id="ARBA00022837"/>
    </source>
</evidence>
<name>A0A380MVT3_9GAMM</name>
<keyword evidence="8" id="KW-0106">Calcium</keyword>
<dbReference type="InterPro" id="IPR044085">
    <property type="entry name" value="MglB-like_PBP1"/>
</dbReference>
<dbReference type="AlphaFoldDB" id="A0A380MVT3"/>
<keyword evidence="5" id="KW-0479">Metal-binding</keyword>
<accession>A0A380MVT3</accession>
<dbReference type="Pfam" id="PF13407">
    <property type="entry name" value="Peripla_BP_4"/>
    <property type="match status" value="1"/>
</dbReference>
<organism evidence="12 13">
    <name type="scientific">Suttonella indologenes</name>
    <dbReference type="NCBI Taxonomy" id="13276"/>
    <lineage>
        <taxon>Bacteria</taxon>
        <taxon>Pseudomonadati</taxon>
        <taxon>Pseudomonadota</taxon>
        <taxon>Gammaproteobacteria</taxon>
        <taxon>Cardiobacteriales</taxon>
        <taxon>Cardiobacteriaceae</taxon>
        <taxon>Suttonella</taxon>
    </lineage>
</organism>
<evidence type="ECO:0000256" key="3">
    <source>
        <dbReference type="ARBA" id="ARBA00022448"/>
    </source>
</evidence>
<dbReference type="Gene3D" id="3.40.50.2300">
    <property type="match status" value="2"/>
</dbReference>
<evidence type="ECO:0000256" key="4">
    <source>
        <dbReference type="ARBA" id="ARBA00022597"/>
    </source>
</evidence>
<gene>
    <name evidence="12" type="primary">mglB_2</name>
    <name evidence="12" type="ORF">NCTC10717_00989</name>
</gene>
<dbReference type="Proteomes" id="UP000254575">
    <property type="component" value="Unassembled WGS sequence"/>
</dbReference>
<keyword evidence="7" id="KW-0574">Periplasm</keyword>
<proteinExistence type="inferred from homology"/>